<comment type="caution">
    <text evidence="1">The sequence shown here is derived from an EMBL/GenBank/DDBJ whole genome shotgun (WGS) entry which is preliminary data.</text>
</comment>
<organism evidence="1 2">
    <name type="scientific">Pseudohoeflea coraliihabitans</name>
    <dbReference type="NCBI Taxonomy" id="2860393"/>
    <lineage>
        <taxon>Bacteria</taxon>
        <taxon>Pseudomonadati</taxon>
        <taxon>Pseudomonadota</taxon>
        <taxon>Alphaproteobacteria</taxon>
        <taxon>Hyphomicrobiales</taxon>
        <taxon>Rhizobiaceae</taxon>
        <taxon>Pseudohoeflea</taxon>
    </lineage>
</organism>
<accession>A0ABS6WTF4</accession>
<reference evidence="1" key="1">
    <citation type="submission" date="2021-07" db="EMBL/GenBank/DDBJ databases">
        <title>Pseudohoeflea marina sp. nov. a polyhydroxyalcanoate-producing bacterium.</title>
        <authorList>
            <person name="Zheng W."/>
            <person name="Yu S."/>
            <person name="Huang Y."/>
        </authorList>
    </citation>
    <scope>NUCLEOTIDE SEQUENCE</scope>
    <source>
        <strain evidence="1">DP4N28-3</strain>
    </source>
</reference>
<protein>
    <submittedName>
        <fullName evidence="1">Uncharacterized protein</fullName>
    </submittedName>
</protein>
<gene>
    <name evidence="1" type="ORF">KY465_18345</name>
</gene>
<dbReference type="Proteomes" id="UP001430804">
    <property type="component" value="Unassembled WGS sequence"/>
</dbReference>
<evidence type="ECO:0000313" key="1">
    <source>
        <dbReference type="EMBL" id="MBW3099246.1"/>
    </source>
</evidence>
<dbReference type="RefSeq" id="WP_219203575.1">
    <property type="nucleotide sequence ID" value="NZ_JAHWQX010000009.1"/>
</dbReference>
<keyword evidence="2" id="KW-1185">Reference proteome</keyword>
<sequence length="88" mass="9680">MVTSLNAARALRDNDNSHMTPADALRFALEGIESEDIKCNKMLVLSLNTERCPDSYDTGWIAANLSGSEIIALLEIVKIRLSELMLGE</sequence>
<dbReference type="EMBL" id="JAHWQX010000009">
    <property type="protein sequence ID" value="MBW3099246.1"/>
    <property type="molecule type" value="Genomic_DNA"/>
</dbReference>
<evidence type="ECO:0000313" key="2">
    <source>
        <dbReference type="Proteomes" id="UP001430804"/>
    </source>
</evidence>
<proteinExistence type="predicted"/>
<name>A0ABS6WTF4_9HYPH</name>